<dbReference type="PROSITE" id="PS50850">
    <property type="entry name" value="MFS"/>
    <property type="match status" value="1"/>
</dbReference>
<dbReference type="EMBL" id="RCVZ01000009">
    <property type="protein sequence ID" value="RLQ94494.1"/>
    <property type="molecule type" value="Genomic_DNA"/>
</dbReference>
<gene>
    <name evidence="9" type="ORF">D9X91_13190</name>
</gene>
<dbReference type="Gene3D" id="1.20.1250.20">
    <property type="entry name" value="MFS general substrate transporter like domains"/>
    <property type="match status" value="1"/>
</dbReference>
<evidence type="ECO:0000313" key="10">
    <source>
        <dbReference type="Proteomes" id="UP000276770"/>
    </source>
</evidence>
<feature type="transmembrane region" description="Helical" evidence="7">
    <location>
        <begin position="384"/>
        <end position="404"/>
    </location>
</feature>
<dbReference type="RefSeq" id="WP_121681107.1">
    <property type="nucleotide sequence ID" value="NZ_RCVZ01000009.1"/>
</dbReference>
<feature type="transmembrane region" description="Helical" evidence="7">
    <location>
        <begin position="269"/>
        <end position="290"/>
    </location>
</feature>
<dbReference type="AlphaFoldDB" id="A0A3L7JW61"/>
<keyword evidence="6 7" id="KW-0472">Membrane</keyword>
<evidence type="ECO:0000256" key="1">
    <source>
        <dbReference type="ARBA" id="ARBA00004651"/>
    </source>
</evidence>
<feature type="transmembrane region" description="Helical" evidence="7">
    <location>
        <begin position="297"/>
        <end position="315"/>
    </location>
</feature>
<name>A0A3L7JW61_9BACI</name>
<dbReference type="GO" id="GO:0005886">
    <property type="term" value="C:plasma membrane"/>
    <property type="evidence" value="ECO:0007669"/>
    <property type="project" value="UniProtKB-SubCell"/>
</dbReference>
<comment type="caution">
    <text evidence="9">The sequence shown here is derived from an EMBL/GenBank/DDBJ whole genome shotgun (WGS) entry which is preliminary data.</text>
</comment>
<dbReference type="SUPFAM" id="SSF103473">
    <property type="entry name" value="MFS general substrate transporter"/>
    <property type="match status" value="1"/>
</dbReference>
<dbReference type="OrthoDB" id="3613552at2"/>
<keyword evidence="4 7" id="KW-0812">Transmembrane</keyword>
<feature type="transmembrane region" description="Helical" evidence="7">
    <location>
        <begin position="229"/>
        <end position="249"/>
    </location>
</feature>
<feature type="domain" description="Major facilitator superfamily (MFS) profile" evidence="8">
    <location>
        <begin position="20"/>
        <end position="410"/>
    </location>
</feature>
<dbReference type="CDD" id="cd06173">
    <property type="entry name" value="MFS_MefA_like"/>
    <property type="match status" value="1"/>
</dbReference>
<keyword evidence="3" id="KW-1003">Cell membrane</keyword>
<feature type="transmembrane region" description="Helical" evidence="7">
    <location>
        <begin position="113"/>
        <end position="132"/>
    </location>
</feature>
<comment type="subcellular location">
    <subcellularLocation>
        <location evidence="1">Cell membrane</location>
        <topology evidence="1">Multi-pass membrane protein</topology>
    </subcellularLocation>
</comment>
<evidence type="ECO:0000259" key="8">
    <source>
        <dbReference type="PROSITE" id="PS50850"/>
    </source>
</evidence>
<dbReference type="GO" id="GO:0022857">
    <property type="term" value="F:transmembrane transporter activity"/>
    <property type="evidence" value="ECO:0007669"/>
    <property type="project" value="InterPro"/>
</dbReference>
<evidence type="ECO:0000313" key="9">
    <source>
        <dbReference type="EMBL" id="RLQ94494.1"/>
    </source>
</evidence>
<evidence type="ECO:0000256" key="3">
    <source>
        <dbReference type="ARBA" id="ARBA00022475"/>
    </source>
</evidence>
<keyword evidence="10" id="KW-1185">Reference proteome</keyword>
<dbReference type="InterPro" id="IPR011701">
    <property type="entry name" value="MFS"/>
</dbReference>
<proteinExistence type="predicted"/>
<dbReference type="PANTHER" id="PTHR23513">
    <property type="entry name" value="INTEGRAL MEMBRANE EFFLUX PROTEIN-RELATED"/>
    <property type="match status" value="1"/>
</dbReference>
<keyword evidence="2" id="KW-0813">Transport</keyword>
<dbReference type="Proteomes" id="UP000276770">
    <property type="component" value="Unassembled WGS sequence"/>
</dbReference>
<evidence type="ECO:0000256" key="5">
    <source>
        <dbReference type="ARBA" id="ARBA00022989"/>
    </source>
</evidence>
<dbReference type="InterPro" id="IPR036259">
    <property type="entry name" value="MFS_trans_sf"/>
</dbReference>
<organism evidence="9 10">
    <name type="scientific">Falsibacillus albus</name>
    <dbReference type="NCBI Taxonomy" id="2478915"/>
    <lineage>
        <taxon>Bacteria</taxon>
        <taxon>Bacillati</taxon>
        <taxon>Bacillota</taxon>
        <taxon>Bacilli</taxon>
        <taxon>Bacillales</taxon>
        <taxon>Bacillaceae</taxon>
        <taxon>Falsibacillus</taxon>
    </lineage>
</organism>
<feature type="transmembrane region" description="Helical" evidence="7">
    <location>
        <begin position="321"/>
        <end position="343"/>
    </location>
</feature>
<feature type="transmembrane region" description="Helical" evidence="7">
    <location>
        <begin position="152"/>
        <end position="174"/>
    </location>
</feature>
<evidence type="ECO:0000256" key="2">
    <source>
        <dbReference type="ARBA" id="ARBA00022448"/>
    </source>
</evidence>
<evidence type="ECO:0000256" key="4">
    <source>
        <dbReference type="ARBA" id="ARBA00022692"/>
    </source>
</evidence>
<feature type="transmembrane region" description="Helical" evidence="7">
    <location>
        <begin position="86"/>
        <end position="107"/>
    </location>
</feature>
<protein>
    <submittedName>
        <fullName evidence="9">MFS transporter</fullName>
    </submittedName>
</protein>
<reference evidence="9 10" key="1">
    <citation type="submission" date="2018-10" db="EMBL/GenBank/DDBJ databases">
        <title>Falsibacillus sp. genome draft.</title>
        <authorList>
            <person name="Shi S."/>
        </authorList>
    </citation>
    <scope>NUCLEOTIDE SEQUENCE [LARGE SCALE GENOMIC DNA]</scope>
    <source>
        <strain evidence="9 10">GY 10110</strain>
    </source>
</reference>
<accession>A0A3L7JW61</accession>
<sequence length="413" mass="45641">MKINGILSKNVIRQVQHNKPLLFLWLASICSGLSISIYLLCEQWYVLKRLHMTESLGLILMATTLPRVIFMMFGGVAADYVRRSRIIFFSLLVRGLLILSMFLLLTIGQLQFWQLFVFAFSFGSIDAFFWPARDSLLPSLVHKHQLTRANSLIQTTSQITTLIGPLIGAFLLSLLSFKGVFITISILLITGSLFALNISDRRIIDQPGKDVSIFVHLKTGFQYVRRSPLLLALMLTFIIDNFFFIGPLMLSIPVMADEKFGGSAVHLSLLQSAFAAGMLSGAVLSGLINLRNARGRTVILLIMAEGAGLIFLSGAPFLWMAAIILFLIGMAISSINIPVASLIQETTDQEKMGRVMSLTTMVSIGFIPLSYAGVSALMTSRLSIYRILLIGGTVLLLYGFFLWVKARSLKDAS</sequence>
<keyword evidence="5 7" id="KW-1133">Transmembrane helix</keyword>
<evidence type="ECO:0000256" key="6">
    <source>
        <dbReference type="ARBA" id="ARBA00023136"/>
    </source>
</evidence>
<dbReference type="PANTHER" id="PTHR23513:SF6">
    <property type="entry name" value="MAJOR FACILITATOR SUPERFAMILY ASSOCIATED DOMAIN-CONTAINING PROTEIN"/>
    <property type="match status" value="1"/>
</dbReference>
<feature type="transmembrane region" description="Helical" evidence="7">
    <location>
        <begin position="55"/>
        <end position="74"/>
    </location>
</feature>
<evidence type="ECO:0000256" key="7">
    <source>
        <dbReference type="SAM" id="Phobius"/>
    </source>
</evidence>
<dbReference type="Pfam" id="PF07690">
    <property type="entry name" value="MFS_1"/>
    <property type="match status" value="1"/>
</dbReference>
<feature type="transmembrane region" description="Helical" evidence="7">
    <location>
        <begin position="355"/>
        <end position="378"/>
    </location>
</feature>
<dbReference type="InterPro" id="IPR020846">
    <property type="entry name" value="MFS_dom"/>
</dbReference>
<feature type="transmembrane region" description="Helical" evidence="7">
    <location>
        <begin position="21"/>
        <end position="40"/>
    </location>
</feature>
<feature type="transmembrane region" description="Helical" evidence="7">
    <location>
        <begin position="180"/>
        <end position="199"/>
    </location>
</feature>